<dbReference type="EMBL" id="BARU01024572">
    <property type="protein sequence ID" value="GAH50800.1"/>
    <property type="molecule type" value="Genomic_DNA"/>
</dbReference>
<dbReference type="AlphaFoldDB" id="X1H109"/>
<dbReference type="GO" id="GO:0031419">
    <property type="term" value="F:cobalamin binding"/>
    <property type="evidence" value="ECO:0007669"/>
    <property type="project" value="InterPro"/>
</dbReference>
<proteinExistence type="predicted"/>
<evidence type="ECO:0008006" key="2">
    <source>
        <dbReference type="Google" id="ProtNLM"/>
    </source>
</evidence>
<reference evidence="1" key="1">
    <citation type="journal article" date="2014" name="Front. Microbiol.">
        <title>High frequency of phylogenetically diverse reductive dehalogenase-homologous genes in deep subseafloor sedimentary metagenomes.</title>
        <authorList>
            <person name="Kawai M."/>
            <person name="Futagami T."/>
            <person name="Toyoda A."/>
            <person name="Takaki Y."/>
            <person name="Nishi S."/>
            <person name="Hori S."/>
            <person name="Arai W."/>
            <person name="Tsubouchi T."/>
            <person name="Morono Y."/>
            <person name="Uchiyama I."/>
            <person name="Ito T."/>
            <person name="Fujiyama A."/>
            <person name="Inagaki F."/>
            <person name="Takami H."/>
        </authorList>
    </citation>
    <scope>NUCLEOTIDE SEQUENCE</scope>
    <source>
        <strain evidence="1">Expedition CK06-06</strain>
    </source>
</reference>
<organism evidence="1">
    <name type="scientific">marine sediment metagenome</name>
    <dbReference type="NCBI Taxonomy" id="412755"/>
    <lineage>
        <taxon>unclassified sequences</taxon>
        <taxon>metagenomes</taxon>
        <taxon>ecological metagenomes</taxon>
    </lineage>
</organism>
<dbReference type="Gene3D" id="3.20.20.240">
    <property type="entry name" value="Methylmalonyl-CoA mutase"/>
    <property type="match status" value="1"/>
</dbReference>
<comment type="caution">
    <text evidence="1">The sequence shown here is derived from an EMBL/GenBank/DDBJ whole genome shotgun (WGS) entry which is preliminary data.</text>
</comment>
<feature type="non-terminal residue" evidence="1">
    <location>
        <position position="275"/>
    </location>
</feature>
<sequence length="275" mass="30719">YPIIRVHFGLSNLEDTVEGIKKLGDSEVLDVISIAPDQNTQANYFHPEDQIKELSGAGGAPLRNKSDFIKLHRARLRGNHPLLRIYAGTRDFIKLAKLFQETIQNAWAAIPLFWFNQMDGRGPLTLKESIKQHLDAIKWHAENNYPVEINDPHQWSLRDAPDAIAVADMYLCGIIAKKLGVKHFVAQYMFNTPPSSSFDMDLAKILAKNELLQILVDDSFNLIKQVRTGIASLPLNLQKAKGHLAASTLIQLAIRPDIVHVVTHSEASHAASPNE</sequence>
<dbReference type="InterPro" id="IPR016176">
    <property type="entry name" value="Cbl-dep_enz_cat"/>
</dbReference>
<evidence type="ECO:0000313" key="1">
    <source>
        <dbReference type="EMBL" id="GAH50800.1"/>
    </source>
</evidence>
<gene>
    <name evidence="1" type="ORF">S03H2_39702</name>
</gene>
<dbReference type="SUPFAM" id="SSF51703">
    <property type="entry name" value="Cobalamin (vitamin B12)-dependent enzymes"/>
    <property type="match status" value="1"/>
</dbReference>
<protein>
    <recommendedName>
        <fullName evidence="2">Cobalamin-independent methionine synthase MetE C-terminal/archaeal domain-containing protein</fullName>
    </recommendedName>
</protein>
<feature type="non-terminal residue" evidence="1">
    <location>
        <position position="1"/>
    </location>
</feature>
<name>X1H109_9ZZZZ</name>
<dbReference type="GO" id="GO:0003824">
    <property type="term" value="F:catalytic activity"/>
    <property type="evidence" value="ECO:0007669"/>
    <property type="project" value="InterPro"/>
</dbReference>
<accession>X1H109</accession>